<organism evidence="5 6">
    <name type="scientific">Klenkia brasiliensis</name>
    <dbReference type="NCBI Taxonomy" id="333142"/>
    <lineage>
        <taxon>Bacteria</taxon>
        <taxon>Bacillati</taxon>
        <taxon>Actinomycetota</taxon>
        <taxon>Actinomycetes</taxon>
        <taxon>Geodermatophilales</taxon>
        <taxon>Geodermatophilaceae</taxon>
        <taxon>Klenkia</taxon>
    </lineage>
</organism>
<dbReference type="SUPFAM" id="SSF53335">
    <property type="entry name" value="S-adenosyl-L-methionine-dependent methyltransferases"/>
    <property type="match status" value="1"/>
</dbReference>
<gene>
    <name evidence="5" type="ORF">SAMN05660324_3682</name>
</gene>
<keyword evidence="2 5" id="KW-0808">Transferase</keyword>
<dbReference type="PANTHER" id="PTHR43464:SF19">
    <property type="entry name" value="UBIQUINONE BIOSYNTHESIS O-METHYLTRANSFERASE, MITOCHONDRIAL"/>
    <property type="match status" value="1"/>
</dbReference>
<evidence type="ECO:0000313" key="5">
    <source>
        <dbReference type="EMBL" id="SDG84225.1"/>
    </source>
</evidence>
<dbReference type="EMBL" id="FNCF01000006">
    <property type="protein sequence ID" value="SDG84225.1"/>
    <property type="molecule type" value="Genomic_DNA"/>
</dbReference>
<name>A0A1G7XJ29_9ACTN</name>
<accession>A0A1G7XJ29</accession>
<dbReference type="AlphaFoldDB" id="A0A1G7XJ29"/>
<dbReference type="OrthoDB" id="7062303at2"/>
<dbReference type="GO" id="GO:0008168">
    <property type="term" value="F:methyltransferase activity"/>
    <property type="evidence" value="ECO:0007669"/>
    <property type="project" value="UniProtKB-KW"/>
</dbReference>
<dbReference type="RefSeq" id="WP_091066661.1">
    <property type="nucleotide sequence ID" value="NZ_FNCF01000006.1"/>
</dbReference>
<sequence length="205" mass="21586">MSEHASWAAITAEDPAHSQWYVDRFRGLAAEGADLDGEARLVDAMLPRGSRVLDAGCGPGRVGGALHRAGHSVTGVDGDPVLVAAAEADHPGPRWLVDDLTTVDLGETFDAVVCAGNVITFVEPALRRDALTRLRAHLVPEGRMAIGFGDHRGYGFAEFRADAAATGWAEDVLLSTWDLRPFAADSTFLVALLRPAAAPAPPGRG</sequence>
<dbReference type="InterPro" id="IPR041698">
    <property type="entry name" value="Methyltransf_25"/>
</dbReference>
<dbReference type="Proteomes" id="UP000198863">
    <property type="component" value="Unassembled WGS sequence"/>
</dbReference>
<dbReference type="PANTHER" id="PTHR43464">
    <property type="entry name" value="METHYLTRANSFERASE"/>
    <property type="match status" value="1"/>
</dbReference>
<feature type="domain" description="Methyltransferase" evidence="4">
    <location>
        <begin position="52"/>
        <end position="142"/>
    </location>
</feature>
<keyword evidence="6" id="KW-1185">Reference proteome</keyword>
<protein>
    <submittedName>
        <fullName evidence="5">Methyltransferase domain-containing protein</fullName>
    </submittedName>
</protein>
<evidence type="ECO:0000256" key="3">
    <source>
        <dbReference type="ARBA" id="ARBA00022691"/>
    </source>
</evidence>
<keyword evidence="1 5" id="KW-0489">Methyltransferase</keyword>
<dbReference type="InterPro" id="IPR029063">
    <property type="entry name" value="SAM-dependent_MTases_sf"/>
</dbReference>
<reference evidence="6" key="1">
    <citation type="submission" date="2016-10" db="EMBL/GenBank/DDBJ databases">
        <authorList>
            <person name="Varghese N."/>
            <person name="Submissions S."/>
        </authorList>
    </citation>
    <scope>NUCLEOTIDE SEQUENCE [LARGE SCALE GENOMIC DNA]</scope>
    <source>
        <strain evidence="6">DSM 44526</strain>
    </source>
</reference>
<evidence type="ECO:0000259" key="4">
    <source>
        <dbReference type="Pfam" id="PF13649"/>
    </source>
</evidence>
<dbReference type="Pfam" id="PF13649">
    <property type="entry name" value="Methyltransf_25"/>
    <property type="match status" value="1"/>
</dbReference>
<dbReference type="GO" id="GO:0032259">
    <property type="term" value="P:methylation"/>
    <property type="evidence" value="ECO:0007669"/>
    <property type="project" value="UniProtKB-KW"/>
</dbReference>
<keyword evidence="3" id="KW-0949">S-adenosyl-L-methionine</keyword>
<evidence type="ECO:0000256" key="1">
    <source>
        <dbReference type="ARBA" id="ARBA00022603"/>
    </source>
</evidence>
<evidence type="ECO:0000256" key="2">
    <source>
        <dbReference type="ARBA" id="ARBA00022679"/>
    </source>
</evidence>
<dbReference type="CDD" id="cd02440">
    <property type="entry name" value="AdoMet_MTases"/>
    <property type="match status" value="1"/>
</dbReference>
<evidence type="ECO:0000313" key="6">
    <source>
        <dbReference type="Proteomes" id="UP000198863"/>
    </source>
</evidence>
<proteinExistence type="predicted"/>
<dbReference type="Gene3D" id="3.40.50.150">
    <property type="entry name" value="Vaccinia Virus protein VP39"/>
    <property type="match status" value="1"/>
</dbReference>